<evidence type="ECO:0000313" key="3">
    <source>
        <dbReference type="EMBL" id="KIH54683.1"/>
    </source>
</evidence>
<dbReference type="AlphaFoldDB" id="A0A0C2CEC8"/>
<dbReference type="InterPro" id="IPR014044">
    <property type="entry name" value="CAP_dom"/>
</dbReference>
<dbReference type="SUPFAM" id="SSF55797">
    <property type="entry name" value="PR-1-like"/>
    <property type="match status" value="2"/>
</dbReference>
<keyword evidence="4" id="KW-1185">Reference proteome</keyword>
<name>A0A0C2CEC8_9BILA</name>
<dbReference type="OrthoDB" id="337038at2759"/>
<dbReference type="PANTHER" id="PTHR10334">
    <property type="entry name" value="CYSTEINE-RICH SECRETORY PROTEIN-RELATED"/>
    <property type="match status" value="1"/>
</dbReference>
<feature type="compositionally biased region" description="Low complexity" evidence="1">
    <location>
        <begin position="76"/>
        <end position="153"/>
    </location>
</feature>
<dbReference type="SMART" id="SM00198">
    <property type="entry name" value="SCP"/>
    <property type="match status" value="1"/>
</dbReference>
<dbReference type="Proteomes" id="UP000054047">
    <property type="component" value="Unassembled WGS sequence"/>
</dbReference>
<feature type="domain" description="SCP" evidence="2">
    <location>
        <begin position="187"/>
        <end position="345"/>
    </location>
</feature>
<evidence type="ECO:0000313" key="4">
    <source>
        <dbReference type="Proteomes" id="UP000054047"/>
    </source>
</evidence>
<reference evidence="3 4" key="1">
    <citation type="submission" date="2013-12" db="EMBL/GenBank/DDBJ databases">
        <title>Draft genome of the parsitic nematode Ancylostoma duodenale.</title>
        <authorList>
            <person name="Mitreva M."/>
        </authorList>
    </citation>
    <scope>NUCLEOTIDE SEQUENCE [LARGE SCALE GENOMIC DNA]</scope>
    <source>
        <strain evidence="3 4">Zhejiang</strain>
    </source>
</reference>
<dbReference type="InterPro" id="IPR035940">
    <property type="entry name" value="CAP_sf"/>
</dbReference>
<dbReference type="InterPro" id="IPR001283">
    <property type="entry name" value="CRISP-related"/>
</dbReference>
<feature type="compositionally biased region" description="Polar residues" evidence="1">
    <location>
        <begin position="154"/>
        <end position="183"/>
    </location>
</feature>
<dbReference type="CDD" id="cd05380">
    <property type="entry name" value="CAP_euk"/>
    <property type="match status" value="1"/>
</dbReference>
<sequence>MSAVMIHAKTTAVGCAEAKCVTKATAACFYDQPELQNGELIYTKGKPCVANDQCKTYQPSTCANGFCVKGDPPTTPAESSSSETTPSSTSSESTTPSSTASESTSSNSTSPESSTPSSTSSESTTPSITSSESTTPIILSSESTTPSITSSESGATPNSTASESTTLGETSPTINQICPSNWGVNDKIRNKTLDAHNYRRSQLALGQIRKRNGNYYQRARDMIKLKYSCQLEVSARDHAVTCRNRPSSPSTRPNIEENVARIPKNSVPDRVEAIRKAITLWWKTGRKEKPIGVALTFRRHHLNSPIRHFTKMAWAQTREIGCAVRDCGSSYIAVCHYKPGGNIINHKIYEAGRPCSRCPANARCSEGLCVI</sequence>
<dbReference type="PRINTS" id="PR00837">
    <property type="entry name" value="V5TPXLIKE"/>
</dbReference>
<organism evidence="3 4">
    <name type="scientific">Ancylostoma duodenale</name>
    <dbReference type="NCBI Taxonomy" id="51022"/>
    <lineage>
        <taxon>Eukaryota</taxon>
        <taxon>Metazoa</taxon>
        <taxon>Ecdysozoa</taxon>
        <taxon>Nematoda</taxon>
        <taxon>Chromadorea</taxon>
        <taxon>Rhabditida</taxon>
        <taxon>Rhabditina</taxon>
        <taxon>Rhabditomorpha</taxon>
        <taxon>Strongyloidea</taxon>
        <taxon>Ancylostomatidae</taxon>
        <taxon>Ancylostomatinae</taxon>
        <taxon>Ancylostoma</taxon>
    </lineage>
</organism>
<dbReference type="Pfam" id="PF00188">
    <property type="entry name" value="CAP"/>
    <property type="match status" value="1"/>
</dbReference>
<protein>
    <submittedName>
        <fullName evidence="3">SCP-like protein</fullName>
    </submittedName>
</protein>
<feature type="region of interest" description="Disordered" evidence="1">
    <location>
        <begin position="72"/>
        <end position="184"/>
    </location>
</feature>
<accession>A0A0C2CEC8</accession>
<evidence type="ECO:0000259" key="2">
    <source>
        <dbReference type="SMART" id="SM00198"/>
    </source>
</evidence>
<gene>
    <name evidence="3" type="ORF">ANCDUO_15168</name>
</gene>
<proteinExistence type="predicted"/>
<dbReference type="EMBL" id="KN738662">
    <property type="protein sequence ID" value="KIH54683.1"/>
    <property type="molecule type" value="Genomic_DNA"/>
</dbReference>
<dbReference type="Gene3D" id="3.40.33.10">
    <property type="entry name" value="CAP"/>
    <property type="match status" value="2"/>
</dbReference>
<evidence type="ECO:0000256" key="1">
    <source>
        <dbReference type="SAM" id="MobiDB-lite"/>
    </source>
</evidence>